<accession>A0A1F6DDE6</accession>
<dbReference type="SMART" id="SM00382">
    <property type="entry name" value="AAA"/>
    <property type="match status" value="1"/>
</dbReference>
<evidence type="ECO:0000256" key="3">
    <source>
        <dbReference type="ARBA" id="ARBA00022840"/>
    </source>
</evidence>
<name>A0A1F6DDE6_9BACT</name>
<dbReference type="InterPro" id="IPR007831">
    <property type="entry name" value="T2SS_GspE_N"/>
</dbReference>
<dbReference type="InterPro" id="IPR001482">
    <property type="entry name" value="T2SS/T4SS_dom"/>
</dbReference>
<evidence type="ECO:0000313" key="6">
    <source>
        <dbReference type="Proteomes" id="UP000178794"/>
    </source>
</evidence>
<dbReference type="GO" id="GO:0005524">
    <property type="term" value="F:ATP binding"/>
    <property type="evidence" value="ECO:0007669"/>
    <property type="project" value="UniProtKB-KW"/>
</dbReference>
<protein>
    <recommendedName>
        <fullName evidence="4">Bacterial type II secretion system protein E domain-containing protein</fullName>
    </recommendedName>
</protein>
<dbReference type="Proteomes" id="UP000178794">
    <property type="component" value="Unassembled WGS sequence"/>
</dbReference>
<dbReference type="Pfam" id="PF00437">
    <property type="entry name" value="T2SSE"/>
    <property type="match status" value="1"/>
</dbReference>
<gene>
    <name evidence="5" type="ORF">A3C89_01430</name>
</gene>
<organism evidence="5 6">
    <name type="scientific">Candidatus Kaiserbacteria bacterium RIFCSPHIGHO2_02_FULL_50_50</name>
    <dbReference type="NCBI Taxonomy" id="1798492"/>
    <lineage>
        <taxon>Bacteria</taxon>
        <taxon>Candidatus Kaiseribacteriota</taxon>
    </lineage>
</organism>
<evidence type="ECO:0000256" key="1">
    <source>
        <dbReference type="ARBA" id="ARBA00006611"/>
    </source>
</evidence>
<dbReference type="PROSITE" id="PS00662">
    <property type="entry name" value="T2SP_E"/>
    <property type="match status" value="1"/>
</dbReference>
<dbReference type="EMBL" id="MFLF01000020">
    <property type="protein sequence ID" value="OGG59052.1"/>
    <property type="molecule type" value="Genomic_DNA"/>
</dbReference>
<keyword evidence="2" id="KW-0547">Nucleotide-binding</keyword>
<dbReference type="SUPFAM" id="SSF160246">
    <property type="entry name" value="EspE N-terminal domain-like"/>
    <property type="match status" value="1"/>
</dbReference>
<dbReference type="InterPro" id="IPR027417">
    <property type="entry name" value="P-loop_NTPase"/>
</dbReference>
<proteinExistence type="inferred from homology"/>
<dbReference type="Gene3D" id="3.30.300.160">
    <property type="entry name" value="Type II secretion system, protein E, N-terminal domain"/>
    <property type="match status" value="1"/>
</dbReference>
<comment type="similarity">
    <text evidence="1">Belongs to the GSP E family.</text>
</comment>
<dbReference type="SUPFAM" id="SSF52540">
    <property type="entry name" value="P-loop containing nucleoside triphosphate hydrolases"/>
    <property type="match status" value="1"/>
</dbReference>
<dbReference type="AlphaFoldDB" id="A0A1F6DDE6"/>
<dbReference type="GO" id="GO:0016887">
    <property type="term" value="F:ATP hydrolysis activity"/>
    <property type="evidence" value="ECO:0007669"/>
    <property type="project" value="TreeGrafter"/>
</dbReference>
<keyword evidence="3" id="KW-0067">ATP-binding</keyword>
<dbReference type="InterPro" id="IPR003593">
    <property type="entry name" value="AAA+_ATPase"/>
</dbReference>
<comment type="caution">
    <text evidence="5">The sequence shown here is derived from an EMBL/GenBank/DDBJ whole genome shotgun (WGS) entry which is preliminary data.</text>
</comment>
<feature type="domain" description="Bacterial type II secretion system protein E" evidence="4">
    <location>
        <begin position="381"/>
        <end position="395"/>
    </location>
</feature>
<dbReference type="PANTHER" id="PTHR30258:SF2">
    <property type="entry name" value="COMG OPERON PROTEIN 1"/>
    <property type="match status" value="1"/>
</dbReference>
<reference evidence="5 6" key="1">
    <citation type="journal article" date="2016" name="Nat. Commun.">
        <title>Thousands of microbial genomes shed light on interconnected biogeochemical processes in an aquifer system.</title>
        <authorList>
            <person name="Anantharaman K."/>
            <person name="Brown C.T."/>
            <person name="Hug L.A."/>
            <person name="Sharon I."/>
            <person name="Castelle C.J."/>
            <person name="Probst A.J."/>
            <person name="Thomas B.C."/>
            <person name="Singh A."/>
            <person name="Wilkins M.J."/>
            <person name="Karaoz U."/>
            <person name="Brodie E.L."/>
            <person name="Williams K.H."/>
            <person name="Hubbard S.S."/>
            <person name="Banfield J.F."/>
        </authorList>
    </citation>
    <scope>NUCLEOTIDE SEQUENCE [LARGE SCALE GENOMIC DNA]</scope>
</reference>
<dbReference type="Gene3D" id="3.30.450.90">
    <property type="match status" value="1"/>
</dbReference>
<evidence type="ECO:0000259" key="4">
    <source>
        <dbReference type="PROSITE" id="PS00662"/>
    </source>
</evidence>
<dbReference type="InterPro" id="IPR037257">
    <property type="entry name" value="T2SS_E_N_sf"/>
</dbReference>
<evidence type="ECO:0000256" key="2">
    <source>
        <dbReference type="ARBA" id="ARBA00022741"/>
    </source>
</evidence>
<sequence length="606" mass="66659">MQYASLLKEHGYITDEHIAYVQGRIQNEGLREEAVFLELGVPAEALRGLLSQYYDLPSRAVDPQVRIKNDVLQYIAEESAKHYRMVPLELTNGTLVVGVADPDTPGLRDALNFISSNRGVTYVLEVLLEQDLSNALKSYENIRGDVGEALGEIDTDIASLDEEVAKVGDNEIDALSEDAPVTKIVSTILRYAIDGRASDIHVEPYESLLVVRFRVDGELVRSLELPKRIHPSVIARIKILAQLRLDEKRKPQDGRFSVKIHNRKVDFRVSVLPTSQGEKIVMRILDTMQGARTFAEIGITPHVAETIRKALKSPHGIILLSGPTGSGKTTTLYAMLQELDREKKNIISLEDPVEYNIEGISQSQVRPEIGYTFASGLRSLLRQDPDIIMVGEIRDRETAQLAVQAALTGHLVLSTIHTNSAIGVITRLIDMGVDPYLIAPTLRIAIAQRLVQRLVKDNAKPIARAGAMEMMIQKEFADLPPQYHSRIPQSDHLLQAMPSAASPTGKKGRIAMLEALDITEDIQKIILEGADEQRIYASARANGFTTLREDAIIHALNHDISYDEVEVMTGEELAASEEVPQPEAAAPVSGSTAEIAEVAPPVAVTA</sequence>
<dbReference type="Pfam" id="PF05157">
    <property type="entry name" value="MshEN"/>
    <property type="match status" value="1"/>
</dbReference>
<dbReference type="GO" id="GO:0005886">
    <property type="term" value="C:plasma membrane"/>
    <property type="evidence" value="ECO:0007669"/>
    <property type="project" value="TreeGrafter"/>
</dbReference>
<dbReference type="STRING" id="1798492.A3C89_01430"/>
<dbReference type="PANTHER" id="PTHR30258">
    <property type="entry name" value="TYPE II SECRETION SYSTEM PROTEIN GSPE-RELATED"/>
    <property type="match status" value="1"/>
</dbReference>
<dbReference type="CDD" id="cd01129">
    <property type="entry name" value="PulE-GspE-like"/>
    <property type="match status" value="1"/>
</dbReference>
<evidence type="ECO:0000313" key="5">
    <source>
        <dbReference type="EMBL" id="OGG59052.1"/>
    </source>
</evidence>
<dbReference type="Gene3D" id="3.40.50.300">
    <property type="entry name" value="P-loop containing nucleotide triphosphate hydrolases"/>
    <property type="match status" value="1"/>
</dbReference>